<organism evidence="3 4">
    <name type="scientific">Bathymodiolus thermophilus thioautotrophic gill symbiont</name>
    <dbReference type="NCBI Taxonomy" id="2360"/>
    <lineage>
        <taxon>Bacteria</taxon>
        <taxon>Pseudomonadati</taxon>
        <taxon>Pseudomonadota</taxon>
        <taxon>Gammaproteobacteria</taxon>
        <taxon>sulfur-oxidizing symbionts</taxon>
    </lineage>
</organism>
<dbReference type="Proteomes" id="UP000182798">
    <property type="component" value="Unassembled WGS sequence"/>
</dbReference>
<dbReference type="EMBL" id="MIQH01000346">
    <property type="protein sequence ID" value="OIR25337.1"/>
    <property type="molecule type" value="Genomic_DNA"/>
</dbReference>
<keyword evidence="1" id="KW-0812">Transmembrane</keyword>
<evidence type="ECO:0000313" key="4">
    <source>
        <dbReference type="Proteomes" id="UP000182798"/>
    </source>
</evidence>
<keyword evidence="1" id="KW-0472">Membrane</keyword>
<feature type="transmembrane region" description="Helical" evidence="1">
    <location>
        <begin position="43"/>
        <end position="63"/>
    </location>
</feature>
<evidence type="ECO:0000313" key="3">
    <source>
        <dbReference type="EMBL" id="OIR25337.1"/>
    </source>
</evidence>
<keyword evidence="1" id="KW-1133">Transmembrane helix</keyword>
<evidence type="ECO:0000313" key="5">
    <source>
        <dbReference type="Proteomes" id="UP000643672"/>
    </source>
</evidence>
<feature type="transmembrane region" description="Helical" evidence="1">
    <location>
        <begin position="69"/>
        <end position="90"/>
    </location>
</feature>
<comment type="caution">
    <text evidence="3">The sequence shown here is derived from an EMBL/GenBank/DDBJ whole genome shotgun (WGS) entry which is preliminary data.</text>
</comment>
<evidence type="ECO:0000313" key="2">
    <source>
        <dbReference type="EMBL" id="CAB5496906.1"/>
    </source>
</evidence>
<proteinExistence type="predicted"/>
<sequence length="94" mass="10118">MNGKNKSIDDELVTAAKRNKEAGMHDNANEVGKAFKNIKIWSAYIGVGMVVLCIVLILIHYIAKLNDPAVNAMGFSLIGAIVGALISHLLTKKL</sequence>
<keyword evidence="5" id="KW-1185">Reference proteome</keyword>
<dbReference type="RefSeq" id="WP_071563606.1">
    <property type="nucleotide sequence ID" value="NZ_CAESAQ020000034.1"/>
</dbReference>
<dbReference type="Proteomes" id="UP000643672">
    <property type="component" value="Unassembled WGS sequence"/>
</dbReference>
<reference evidence="4" key="1">
    <citation type="submission" date="2016-09" db="EMBL/GenBank/DDBJ databases">
        <title>Genome Sequence of Bathymodiolus thermophilus sulfur-oxidizing gill endosymbiont.</title>
        <authorList>
            <person name="Ponnudurai R."/>
            <person name="Kleiner M."/>
            <person name="Sayavedra L."/>
            <person name="Thuermer A."/>
            <person name="Felbeck H."/>
            <person name="Schlueter R."/>
            <person name="Schweder T."/>
            <person name="Markert S."/>
        </authorList>
    </citation>
    <scope>NUCLEOTIDE SEQUENCE [LARGE SCALE GENOMIC DNA]</scope>
    <source>
        <strain evidence="4">BAT/CrabSpa'14</strain>
    </source>
</reference>
<dbReference type="EMBL" id="CAESAQ020000034">
    <property type="protein sequence ID" value="CAB5496906.1"/>
    <property type="molecule type" value="Genomic_DNA"/>
</dbReference>
<evidence type="ECO:0000256" key="1">
    <source>
        <dbReference type="SAM" id="Phobius"/>
    </source>
</evidence>
<name>A0A1J5UAF3_9GAMM</name>
<protein>
    <submittedName>
        <fullName evidence="3">Uncharacterized protein</fullName>
    </submittedName>
</protein>
<reference evidence="2 5" key="3">
    <citation type="submission" date="2020-05" db="EMBL/GenBank/DDBJ databases">
        <authorList>
            <person name="Petersen J."/>
            <person name="Sayavedra L."/>
        </authorList>
    </citation>
    <scope>NUCLEOTIDE SEQUENCE [LARGE SCALE GENOMIC DNA]</scope>
    <source>
        <strain evidence="2">B thermophilus SOXS</strain>
    </source>
</reference>
<reference evidence="3" key="2">
    <citation type="journal article" date="2017" name="Stand. Genomic Sci.">
        <title>Genome sequence of the sulfur-oxidizing Bathymodiolus thermophilus gill endosymbiont.</title>
        <authorList>
            <person name="Ponnudurai R."/>
            <person name="Sayavedra L."/>
            <person name="Kleiner M."/>
            <person name="Heiden S.E."/>
            <person name="Thurmer A."/>
            <person name="Felbeck H."/>
            <person name="Schluter R."/>
            <person name="Sievert S.M."/>
            <person name="Daniel R."/>
            <person name="Schweder T."/>
            <person name="Markert S."/>
        </authorList>
    </citation>
    <scope>NUCLEOTIDE SEQUENCE</scope>
    <source>
        <strain evidence="3">BAT/CrabSpa'14</strain>
    </source>
</reference>
<dbReference type="AlphaFoldDB" id="A0A1J5UAF3"/>
<accession>A0A1J5UAF3</accession>
<gene>
    <name evidence="3" type="ORF">BGC33_06215</name>
    <name evidence="2" type="ORF">THERMOS_586</name>
</gene>